<evidence type="ECO:0000259" key="9">
    <source>
        <dbReference type="PROSITE" id="PS01031"/>
    </source>
</evidence>
<dbReference type="GO" id="GO:0007530">
    <property type="term" value="P:sex determination"/>
    <property type="evidence" value="ECO:0007669"/>
    <property type="project" value="InterPro"/>
</dbReference>
<keyword evidence="4" id="KW-0539">Nucleus</keyword>
<dbReference type="FunFam" id="3.30.70.330:FF:000205">
    <property type="entry name" value="Sex lethal, isoform B"/>
    <property type="match status" value="1"/>
</dbReference>
<feature type="compositionally biased region" description="Low complexity" evidence="8">
    <location>
        <begin position="330"/>
        <end position="350"/>
    </location>
</feature>
<dbReference type="GO" id="GO:0050686">
    <property type="term" value="P:negative regulation of mRNA processing"/>
    <property type="evidence" value="ECO:0007669"/>
    <property type="project" value="UniProtKB-ARBA"/>
</dbReference>
<proteinExistence type="inferred from homology"/>
<feature type="compositionally biased region" description="Low complexity" evidence="8">
    <location>
        <begin position="585"/>
        <end position="597"/>
    </location>
</feature>
<dbReference type="CDD" id="cd06526">
    <property type="entry name" value="metazoan_ACD"/>
    <property type="match status" value="1"/>
</dbReference>
<feature type="region of interest" description="Disordered" evidence="8">
    <location>
        <begin position="533"/>
        <end position="630"/>
    </location>
</feature>
<dbReference type="InterPro" id="IPR002343">
    <property type="entry name" value="Hud_Sxl_RNA"/>
</dbReference>
<evidence type="ECO:0000259" key="10">
    <source>
        <dbReference type="PROSITE" id="PS50102"/>
    </source>
</evidence>
<dbReference type="OrthoDB" id="266020at2759"/>
<comment type="similarity">
    <text evidence="6 7">Belongs to the small heat shock protein (HSP20) family.</text>
</comment>
<dbReference type="InterPro" id="IPR006546">
    <property type="entry name" value="Sxl"/>
</dbReference>
<dbReference type="Pfam" id="PF00076">
    <property type="entry name" value="RRM_1"/>
    <property type="match status" value="2"/>
</dbReference>
<dbReference type="GO" id="GO:0010629">
    <property type="term" value="P:negative regulation of gene expression"/>
    <property type="evidence" value="ECO:0007669"/>
    <property type="project" value="UniProtKB-ARBA"/>
</dbReference>
<sequence length="922" mass="96136">MFGNMNNGGHAPYGFNGYRPSGGRRWGMSHSLPSGMSRYAFSPQDTDFTSSYPGPPMNRRGYNDFSGGGGSMGGGGGSAMGSMNNMAPAASTNSLNCGSGGGGGGGDGLGGGSNGTNLIVNYLPQDMTDRELYALFRTIGPINTCRIMRDYKTGYSFGYAFVDYASETDSQRAIRSLNGITVRNKRLKVSYARPGGESIKDTNLYVTNLPRTITDDQLDTIFGKYGMIVQKNILRDKLTGKPRGVAFVRFNKREEAQEAISALNNVIPEGGSQPLTVRLAEEHGKAKAQQYMSQLKLIGGGGGGGGGSGVINSSPTAAGTNAADKELTPTSAHATNSTNSSNSTGNSAAGKSAYSVVNKNGFQVSMNVKQFAPNELTVKTIDNCIVVEGQHEDKEDGHGVISRHFIRKYMLPKGYDPSEVLSTLSSDGILTVKAPPPALKTDETMERIVDIQQTGGPVQVQQSAAKEPTNVASNGKETQTSAATAVAQAVTDAAAVAAVSLPTAVATTLQKQQQPQQEKQQNQQTHTINATVEGVQQQQQQPTKLSQATTKDLQVTRERNGKLEPKELLAEQETEKRTAEQKAMSSNTNNNNININSGDTNMDCSELKAAVTSKPTSQTEVKERESTVENDEPTLAVIENVNNKAPHASDATKSSSTIDTIRADATADEPMETEEELETITNEEVVAQKPIVDSIPTADTEDDAASANNIDCGVNSAVTAATTNNNTTSNDVVTPTSDTASAVEANGIENNTANNIDIELAPATIADASDIVVVTNNGVSDDKTAAKGDGLTISLESTVAEIDGVTDMDADIADVADVVDGVVDADGLDSGVIAIGIDAIGVGVDVNVITADGNNATAQNIEDGNEENVATGNVVVAAQSPTPADLVAAADAAILLAKTQCDGGAGDVAASKPALNTEEITN</sequence>
<feature type="compositionally biased region" description="Polar residues" evidence="8">
    <location>
        <begin position="542"/>
        <end position="553"/>
    </location>
</feature>
<organism evidence="12">
    <name type="scientific">Bactrocera latifrons</name>
    <name type="common">Malaysian fruit fly</name>
    <name type="synonym">Chaetodacus latifrons</name>
    <dbReference type="NCBI Taxonomy" id="174628"/>
    <lineage>
        <taxon>Eukaryota</taxon>
        <taxon>Metazoa</taxon>
        <taxon>Ecdysozoa</taxon>
        <taxon>Arthropoda</taxon>
        <taxon>Hexapoda</taxon>
        <taxon>Insecta</taxon>
        <taxon>Pterygota</taxon>
        <taxon>Neoptera</taxon>
        <taxon>Endopterygota</taxon>
        <taxon>Diptera</taxon>
        <taxon>Brachycera</taxon>
        <taxon>Muscomorpha</taxon>
        <taxon>Tephritoidea</taxon>
        <taxon>Tephritidae</taxon>
        <taxon>Bactrocera</taxon>
        <taxon>Bactrocera</taxon>
    </lineage>
</organism>
<evidence type="ECO:0000256" key="1">
    <source>
        <dbReference type="ARBA" id="ARBA00004123"/>
    </source>
</evidence>
<evidence type="ECO:0000313" key="12">
    <source>
        <dbReference type="EMBL" id="JAI45453.1"/>
    </source>
</evidence>
<dbReference type="NCBIfam" id="TIGR01659">
    <property type="entry name" value="sex-lethal"/>
    <property type="match status" value="1"/>
</dbReference>
<dbReference type="Gene3D" id="3.30.70.330">
    <property type="match status" value="2"/>
</dbReference>
<dbReference type="GO" id="GO:0008266">
    <property type="term" value="F:poly(U) RNA binding"/>
    <property type="evidence" value="ECO:0007669"/>
    <property type="project" value="UniProtKB-ARBA"/>
</dbReference>
<dbReference type="GO" id="GO:0000380">
    <property type="term" value="P:alternative mRNA splicing, via spliceosome"/>
    <property type="evidence" value="ECO:0007669"/>
    <property type="project" value="InterPro"/>
</dbReference>
<dbReference type="InterPro" id="IPR000504">
    <property type="entry name" value="RRM_dom"/>
</dbReference>
<dbReference type="GO" id="GO:0005737">
    <property type="term" value="C:cytoplasm"/>
    <property type="evidence" value="ECO:0007669"/>
    <property type="project" value="UniProtKB-ARBA"/>
</dbReference>
<accession>A0A0K8W2M9</accession>
<dbReference type="GO" id="GO:0003729">
    <property type="term" value="F:mRNA binding"/>
    <property type="evidence" value="ECO:0007669"/>
    <property type="project" value="UniProtKB-ARBA"/>
</dbReference>
<dbReference type="FunFam" id="3.30.70.330:FF:000383">
    <property type="entry name" value="Sex lethal, isoform D"/>
    <property type="match status" value="1"/>
</dbReference>
<dbReference type="InterPro" id="IPR012677">
    <property type="entry name" value="Nucleotide-bd_a/b_plait_sf"/>
</dbReference>
<feature type="region of interest" description="Disordered" evidence="8">
    <location>
        <begin position="456"/>
        <end position="477"/>
    </location>
</feature>
<dbReference type="SMR" id="A0A0K8W2M9"/>
<dbReference type="InterPro" id="IPR002068">
    <property type="entry name" value="A-crystallin/Hsp20_dom"/>
</dbReference>
<dbReference type="PRINTS" id="PR00961">
    <property type="entry name" value="HUDSXLRNA"/>
</dbReference>
<dbReference type="InterPro" id="IPR035979">
    <property type="entry name" value="RBD_domain_sf"/>
</dbReference>
<gene>
    <name evidence="12" type="primary">SXL_2</name>
    <name evidence="11" type="synonym">SXL_1</name>
    <name evidence="12" type="ORF">c3_g1_i1</name>
    <name evidence="11" type="ORF">c3_g1_i2</name>
</gene>
<reference evidence="12" key="1">
    <citation type="submission" date="2015-06" db="EMBL/GenBank/DDBJ databases">
        <authorList>
            <person name="Hoefler B.C."/>
            <person name="Straight P.D."/>
        </authorList>
    </citation>
    <scope>NUCLEOTIDE SEQUENCE</scope>
</reference>
<dbReference type="Pfam" id="PF00011">
    <property type="entry name" value="HSP20"/>
    <property type="match status" value="1"/>
</dbReference>
<feature type="region of interest" description="Disordered" evidence="8">
    <location>
        <begin position="304"/>
        <end position="350"/>
    </location>
</feature>
<dbReference type="AlphaFoldDB" id="A0A0K8W2M9"/>
<dbReference type="PROSITE" id="PS01031">
    <property type="entry name" value="SHSP"/>
    <property type="match status" value="1"/>
</dbReference>
<dbReference type="EMBL" id="GDHF01025586">
    <property type="protein sequence ID" value="JAI26728.1"/>
    <property type="molecule type" value="Transcribed_RNA"/>
</dbReference>
<evidence type="ECO:0000256" key="8">
    <source>
        <dbReference type="SAM" id="MobiDB-lite"/>
    </source>
</evidence>
<evidence type="ECO:0000256" key="6">
    <source>
        <dbReference type="PROSITE-ProRule" id="PRU00285"/>
    </source>
</evidence>
<protein>
    <submittedName>
        <fullName evidence="12">Sex-lethal</fullName>
    </submittedName>
</protein>
<feature type="domain" description="RRM" evidence="10">
    <location>
        <begin position="116"/>
        <end position="194"/>
    </location>
</feature>
<feature type="compositionally biased region" description="Basic and acidic residues" evidence="8">
    <location>
        <begin position="554"/>
        <end position="580"/>
    </location>
</feature>
<dbReference type="PROSITE" id="PS50102">
    <property type="entry name" value="RRM"/>
    <property type="match status" value="2"/>
</dbReference>
<evidence type="ECO:0000256" key="7">
    <source>
        <dbReference type="RuleBase" id="RU003616"/>
    </source>
</evidence>
<comment type="subcellular location">
    <subcellularLocation>
        <location evidence="1">Nucleus</location>
    </subcellularLocation>
</comment>
<dbReference type="EMBL" id="GDHF01006861">
    <property type="protein sequence ID" value="JAI45453.1"/>
    <property type="molecule type" value="Transcribed_RNA"/>
</dbReference>
<dbReference type="Gene3D" id="2.60.40.790">
    <property type="match status" value="1"/>
</dbReference>
<evidence type="ECO:0000256" key="4">
    <source>
        <dbReference type="ARBA" id="ARBA00023242"/>
    </source>
</evidence>
<feature type="compositionally biased region" description="Polar residues" evidence="8">
    <location>
        <begin position="310"/>
        <end position="319"/>
    </location>
</feature>
<feature type="domain" description="SHSP" evidence="9">
    <location>
        <begin position="344"/>
        <end position="454"/>
    </location>
</feature>
<name>A0A0K8W2M9_BACLA</name>
<dbReference type="GO" id="GO:1990904">
    <property type="term" value="C:ribonucleoprotein complex"/>
    <property type="evidence" value="ECO:0007669"/>
    <property type="project" value="InterPro"/>
</dbReference>
<dbReference type="InterPro" id="IPR008978">
    <property type="entry name" value="HSP20-like_chaperone"/>
</dbReference>
<dbReference type="PANTHER" id="PTHR10352">
    <property type="entry name" value="EUKARYOTIC TRANSLATION INITIATION FACTOR 3 SUBUNIT G"/>
    <property type="match status" value="1"/>
</dbReference>
<evidence type="ECO:0000256" key="2">
    <source>
        <dbReference type="ARBA" id="ARBA00022737"/>
    </source>
</evidence>
<dbReference type="GeneID" id="108976216"/>
<dbReference type="CDD" id="cd12649">
    <property type="entry name" value="RRM1_SXL"/>
    <property type="match status" value="1"/>
</dbReference>
<evidence type="ECO:0000256" key="3">
    <source>
        <dbReference type="ARBA" id="ARBA00022884"/>
    </source>
</evidence>
<dbReference type="SUPFAM" id="SSF54928">
    <property type="entry name" value="RNA-binding domain, RBD"/>
    <property type="match status" value="1"/>
</dbReference>
<dbReference type="GO" id="GO:0009967">
    <property type="term" value="P:positive regulation of signal transduction"/>
    <property type="evidence" value="ECO:0007669"/>
    <property type="project" value="UniProtKB-ARBA"/>
</dbReference>
<dbReference type="GO" id="GO:0005634">
    <property type="term" value="C:nucleus"/>
    <property type="evidence" value="ECO:0007669"/>
    <property type="project" value="UniProtKB-SubCell"/>
</dbReference>
<dbReference type="SMART" id="SM00360">
    <property type="entry name" value="RRM"/>
    <property type="match status" value="2"/>
</dbReference>
<keyword evidence="3 5" id="KW-0694">RNA-binding</keyword>
<feature type="domain" description="RRM" evidence="10">
    <location>
        <begin position="202"/>
        <end position="282"/>
    </location>
</feature>
<evidence type="ECO:0000313" key="11">
    <source>
        <dbReference type="EMBL" id="JAI26728.1"/>
    </source>
</evidence>
<dbReference type="SUPFAM" id="SSF49764">
    <property type="entry name" value="HSP20-like chaperones"/>
    <property type="match status" value="1"/>
</dbReference>
<evidence type="ECO:0000256" key="5">
    <source>
        <dbReference type="PROSITE-ProRule" id="PRU00176"/>
    </source>
</evidence>
<keyword evidence="2" id="KW-0677">Repeat</keyword>